<gene>
    <name evidence="3" type="ORF">P0O15_09255</name>
</gene>
<organism evidence="3 4">
    <name type="scientific">Candidatus Methanocrinis natronophilus</name>
    <dbReference type="NCBI Taxonomy" id="3033396"/>
    <lineage>
        <taxon>Archaea</taxon>
        <taxon>Methanobacteriati</taxon>
        <taxon>Methanobacteriota</taxon>
        <taxon>Stenosarchaea group</taxon>
        <taxon>Methanomicrobia</taxon>
        <taxon>Methanotrichales</taxon>
        <taxon>Methanotrichaceae</taxon>
        <taxon>Methanocrinis</taxon>
    </lineage>
</organism>
<dbReference type="Pfam" id="PF12804">
    <property type="entry name" value="NTP_transf_3"/>
    <property type="match status" value="1"/>
</dbReference>
<dbReference type="InterPro" id="IPR025877">
    <property type="entry name" value="MobA-like_NTP_Trfase"/>
</dbReference>
<feature type="domain" description="MobA-like NTP transferase" evidence="2">
    <location>
        <begin position="1"/>
        <end position="115"/>
    </location>
</feature>
<dbReference type="SUPFAM" id="SSF53448">
    <property type="entry name" value="Nucleotide-diphospho-sugar transferases"/>
    <property type="match status" value="1"/>
</dbReference>
<comment type="caution">
    <text evidence="3">The sequence shown here is derived from an EMBL/GenBank/DDBJ whole genome shotgun (WGS) entry which is preliminary data.</text>
</comment>
<evidence type="ECO:0000256" key="1">
    <source>
        <dbReference type="ARBA" id="ARBA00022679"/>
    </source>
</evidence>
<evidence type="ECO:0000259" key="2">
    <source>
        <dbReference type="Pfam" id="PF12804"/>
    </source>
</evidence>
<dbReference type="PANTHER" id="PTHR19136">
    <property type="entry name" value="MOLYBDENUM COFACTOR GUANYLYLTRANSFERASE"/>
    <property type="match status" value="1"/>
</dbReference>
<dbReference type="RefSeq" id="WP_316967074.1">
    <property type="nucleotide sequence ID" value="NZ_JARFPK010000036.1"/>
</dbReference>
<keyword evidence="1 3" id="KW-0808">Transferase</keyword>
<dbReference type="PANTHER" id="PTHR19136:SF86">
    <property type="entry name" value="ADENOSYLCOBINAMIDE-PHOSPHATE GUANYLYLTRANSFERASE"/>
    <property type="match status" value="1"/>
</dbReference>
<keyword evidence="4" id="KW-1185">Reference proteome</keyword>
<reference evidence="3 4" key="1">
    <citation type="submission" date="2023-03" db="EMBL/GenBank/DDBJ databases">
        <title>WGS of Methanotrichaceae archaeon Mx.</title>
        <authorList>
            <person name="Sorokin D.Y."/>
            <person name="Merkel A.Y."/>
        </authorList>
    </citation>
    <scope>NUCLEOTIDE SEQUENCE [LARGE SCALE GENOMIC DNA]</scope>
    <source>
        <strain evidence="3 4">Mx</strain>
    </source>
</reference>
<sequence length="197" mass="21633">MAGGLGTRLQMGEKPMVEVSGRPLIDWVVSALEEAVERIYVATTARVPETAEWADDKGLHVLETPADGYVPDMIYSVEEAGIVGPVLIVMADLPLLRGDIIEEILEVYERVPEPALSVHVPLETYRRIGGRPDSLFNYRGRLIVPSGVNVLLGSQIRHEQEDYHLILDRLELAVNVNSPEDLAICESILRGGGISVI</sequence>
<evidence type="ECO:0000313" key="4">
    <source>
        <dbReference type="Proteomes" id="UP001220010"/>
    </source>
</evidence>
<proteinExistence type="predicted"/>
<name>A0ABT5X9L6_9EURY</name>
<evidence type="ECO:0000313" key="3">
    <source>
        <dbReference type="EMBL" id="MDF0591343.1"/>
    </source>
</evidence>
<dbReference type="GO" id="GO:0016740">
    <property type="term" value="F:transferase activity"/>
    <property type="evidence" value="ECO:0007669"/>
    <property type="project" value="UniProtKB-KW"/>
</dbReference>
<protein>
    <submittedName>
        <fullName evidence="3">NTP transferase domain-containing protein</fullName>
    </submittedName>
</protein>
<dbReference type="Gene3D" id="3.90.550.10">
    <property type="entry name" value="Spore Coat Polysaccharide Biosynthesis Protein SpsA, Chain A"/>
    <property type="match status" value="1"/>
</dbReference>
<dbReference type="InterPro" id="IPR029044">
    <property type="entry name" value="Nucleotide-diphossugar_trans"/>
</dbReference>
<dbReference type="Proteomes" id="UP001220010">
    <property type="component" value="Unassembled WGS sequence"/>
</dbReference>
<accession>A0ABT5X9L6</accession>
<dbReference type="EMBL" id="JARFPK010000036">
    <property type="protein sequence ID" value="MDF0591343.1"/>
    <property type="molecule type" value="Genomic_DNA"/>
</dbReference>